<feature type="domain" description="Porphobilinogen deaminase N-terminal" evidence="9">
    <location>
        <begin position="8"/>
        <end position="214"/>
    </location>
</feature>
<evidence type="ECO:0000256" key="3">
    <source>
        <dbReference type="ARBA" id="ARBA00005638"/>
    </source>
</evidence>
<gene>
    <name evidence="8 11" type="primary">hemC</name>
    <name evidence="11" type="ORF">GBM95_00710</name>
</gene>
<feature type="domain" description="Porphobilinogen deaminase C-terminal" evidence="10">
    <location>
        <begin position="227"/>
        <end position="295"/>
    </location>
</feature>
<dbReference type="PANTHER" id="PTHR11557">
    <property type="entry name" value="PORPHOBILINOGEN DEAMINASE"/>
    <property type="match status" value="1"/>
</dbReference>
<sequence length="309" mass="33757">MSQFDRCVIATRESPLAMWQALHVQALLRDRYPGASVELLGMTTRGDQILDRTLSKVGGKGLFVKELEVAMQNGEADLAVHSLKDVPMELPEGFELVAVSEREDPRDAFVSPKYASLDEMPEGARVGTASLRRELMLRMRYPHLKVLPVRGNVGTRLRKLDEGEYDALVMASAGLKRLGLSERIRQIIPAEVSLPSPGQGALGLEIRAGDKKMEEALAFINSPETRACCFAERAVSRALGGSCQVPLAAYAIVEEGELWLRALVGNHHIGEAVFSEARGPLSDPEALAAKVVADLRRQGAEEYLKACLQ</sequence>
<dbReference type="Proteomes" id="UP000430564">
    <property type="component" value="Unassembled WGS sequence"/>
</dbReference>
<dbReference type="PRINTS" id="PR00151">
    <property type="entry name" value="PORPHBDMNASE"/>
</dbReference>
<evidence type="ECO:0000256" key="1">
    <source>
        <dbReference type="ARBA" id="ARBA00002869"/>
    </source>
</evidence>
<comment type="caution">
    <text evidence="11">The sequence shown here is derived from an EMBL/GenBank/DDBJ whole genome shotgun (WGS) entry which is preliminary data.</text>
</comment>
<dbReference type="RefSeq" id="WP_152157329.1">
    <property type="nucleotide sequence ID" value="NZ_WEHX01000002.1"/>
</dbReference>
<dbReference type="HAMAP" id="MF_00260">
    <property type="entry name" value="Porphobil_deam"/>
    <property type="match status" value="1"/>
</dbReference>
<evidence type="ECO:0000256" key="4">
    <source>
        <dbReference type="ARBA" id="ARBA00011245"/>
    </source>
</evidence>
<dbReference type="OrthoDB" id="9810298at2"/>
<dbReference type="Pfam" id="PF01379">
    <property type="entry name" value="Porphobil_deam"/>
    <property type="match status" value="1"/>
</dbReference>
<dbReference type="CDD" id="cd13646">
    <property type="entry name" value="PBP2_EcHMBS_like"/>
    <property type="match status" value="1"/>
</dbReference>
<name>A0A6I1ER57_9BURK</name>
<organism evidence="11 12">
    <name type="scientific">Sutterella seckii</name>
    <dbReference type="NCBI Taxonomy" id="1944635"/>
    <lineage>
        <taxon>Bacteria</taxon>
        <taxon>Pseudomonadati</taxon>
        <taxon>Pseudomonadota</taxon>
        <taxon>Betaproteobacteria</taxon>
        <taxon>Burkholderiales</taxon>
        <taxon>Sutterellaceae</taxon>
        <taxon>Sutterella</taxon>
    </lineage>
</organism>
<dbReference type="InterPro" id="IPR022419">
    <property type="entry name" value="Porphobilin_deaminase_cofac_BS"/>
</dbReference>
<dbReference type="GO" id="GO:0005737">
    <property type="term" value="C:cytoplasm"/>
    <property type="evidence" value="ECO:0007669"/>
    <property type="project" value="UniProtKB-UniRule"/>
</dbReference>
<dbReference type="UniPathway" id="UPA00251">
    <property type="reaction ID" value="UER00319"/>
</dbReference>
<feature type="modified residue" description="S-(dipyrrolylmethanemethyl)cysteine" evidence="8">
    <location>
        <position position="243"/>
    </location>
</feature>
<dbReference type="Gene3D" id="3.40.190.10">
    <property type="entry name" value="Periplasmic binding protein-like II"/>
    <property type="match status" value="2"/>
</dbReference>
<dbReference type="InterPro" id="IPR022417">
    <property type="entry name" value="Porphobilin_deaminase_N"/>
</dbReference>
<proteinExistence type="inferred from homology"/>
<dbReference type="FunFam" id="3.40.190.10:FF:000005">
    <property type="entry name" value="Porphobilinogen deaminase"/>
    <property type="match status" value="1"/>
</dbReference>
<dbReference type="EMBL" id="WEHX01000002">
    <property type="protein sequence ID" value="KAB7663057.1"/>
    <property type="molecule type" value="Genomic_DNA"/>
</dbReference>
<dbReference type="GO" id="GO:0004418">
    <property type="term" value="F:hydroxymethylbilane synthase activity"/>
    <property type="evidence" value="ECO:0007669"/>
    <property type="project" value="UniProtKB-UniRule"/>
</dbReference>
<dbReference type="SUPFAM" id="SSF54782">
    <property type="entry name" value="Porphobilinogen deaminase (hydroxymethylbilane synthase), C-terminal domain"/>
    <property type="match status" value="1"/>
</dbReference>
<comment type="similarity">
    <text evidence="3 8">Belongs to the HMBS family.</text>
</comment>
<dbReference type="Gene3D" id="3.30.160.40">
    <property type="entry name" value="Porphobilinogen deaminase, C-terminal domain"/>
    <property type="match status" value="1"/>
</dbReference>
<evidence type="ECO:0000256" key="6">
    <source>
        <dbReference type="ARBA" id="ARBA00023244"/>
    </source>
</evidence>
<dbReference type="PANTHER" id="PTHR11557:SF0">
    <property type="entry name" value="PORPHOBILINOGEN DEAMINASE"/>
    <property type="match status" value="1"/>
</dbReference>
<keyword evidence="6 8" id="KW-0627">Porphyrin biosynthesis</keyword>
<evidence type="ECO:0000256" key="5">
    <source>
        <dbReference type="ARBA" id="ARBA00022679"/>
    </source>
</evidence>
<evidence type="ECO:0000259" key="9">
    <source>
        <dbReference type="Pfam" id="PF01379"/>
    </source>
</evidence>
<evidence type="ECO:0000313" key="12">
    <source>
        <dbReference type="Proteomes" id="UP000430564"/>
    </source>
</evidence>
<comment type="cofactor">
    <cofactor evidence="8">
        <name>dipyrromethane</name>
        <dbReference type="ChEBI" id="CHEBI:60342"/>
    </cofactor>
    <text evidence="8">Binds 1 dipyrromethane group covalently.</text>
</comment>
<dbReference type="InterPro" id="IPR022418">
    <property type="entry name" value="Porphobilinogen_deaminase_C"/>
</dbReference>
<dbReference type="NCBIfam" id="TIGR00212">
    <property type="entry name" value="hemC"/>
    <property type="match status" value="1"/>
</dbReference>
<protein>
    <recommendedName>
        <fullName evidence="8">Porphobilinogen deaminase</fullName>
        <shortName evidence="8">PBG</shortName>
        <ecNumber evidence="8">2.5.1.61</ecNumber>
    </recommendedName>
    <alternativeName>
        <fullName evidence="8">Hydroxymethylbilane synthase</fullName>
        <shortName evidence="8">HMBS</shortName>
    </alternativeName>
    <alternativeName>
        <fullName evidence="8">Pre-uroporphyrinogen synthase</fullName>
    </alternativeName>
</protein>
<dbReference type="InterPro" id="IPR036803">
    <property type="entry name" value="Porphobilinogen_deaminase_C_sf"/>
</dbReference>
<keyword evidence="5 8" id="KW-0808">Transferase</keyword>
<comment type="miscellaneous">
    <text evidence="8">The porphobilinogen subunits are added to the dipyrromethane group.</text>
</comment>
<evidence type="ECO:0000256" key="2">
    <source>
        <dbReference type="ARBA" id="ARBA00004735"/>
    </source>
</evidence>
<dbReference type="FunFam" id="3.40.190.10:FF:000004">
    <property type="entry name" value="Porphobilinogen deaminase"/>
    <property type="match status" value="1"/>
</dbReference>
<dbReference type="SUPFAM" id="SSF53850">
    <property type="entry name" value="Periplasmic binding protein-like II"/>
    <property type="match status" value="1"/>
</dbReference>
<evidence type="ECO:0000256" key="7">
    <source>
        <dbReference type="ARBA" id="ARBA00048169"/>
    </source>
</evidence>
<reference evidence="11 12" key="1">
    <citation type="submission" date="2019-10" db="EMBL/GenBank/DDBJ databases">
        <title>Genome diversity of Sutterella seckii.</title>
        <authorList>
            <person name="Chaplin A.V."/>
            <person name="Sokolova S.R."/>
            <person name="Mosin K.A."/>
            <person name="Ivanova E.L."/>
            <person name="Kochetkova T.O."/>
            <person name="Goltsov A.Y."/>
            <person name="Trofimov D.Y."/>
            <person name="Efimov B.A."/>
        </authorList>
    </citation>
    <scope>NUCLEOTIDE SEQUENCE [LARGE SCALE GENOMIC DNA]</scope>
    <source>
        <strain evidence="11 12">ASD393</strain>
    </source>
</reference>
<evidence type="ECO:0000256" key="8">
    <source>
        <dbReference type="HAMAP-Rule" id="MF_00260"/>
    </source>
</evidence>
<dbReference type="GO" id="GO:0006782">
    <property type="term" value="P:protoporphyrinogen IX biosynthetic process"/>
    <property type="evidence" value="ECO:0007669"/>
    <property type="project" value="UniProtKB-UniRule"/>
</dbReference>
<dbReference type="Pfam" id="PF03900">
    <property type="entry name" value="Porphobil_deamC"/>
    <property type="match status" value="1"/>
</dbReference>
<comment type="function">
    <text evidence="1 8">Tetrapolymerization of the monopyrrole PBG into the hydroxymethylbilane pre-uroporphyrinogen in several discrete steps.</text>
</comment>
<dbReference type="EC" id="2.5.1.61" evidence="8"/>
<dbReference type="AlphaFoldDB" id="A0A6I1ER57"/>
<comment type="catalytic activity">
    <reaction evidence="7 8">
        <text>4 porphobilinogen + H2O = hydroxymethylbilane + 4 NH4(+)</text>
        <dbReference type="Rhea" id="RHEA:13185"/>
        <dbReference type="ChEBI" id="CHEBI:15377"/>
        <dbReference type="ChEBI" id="CHEBI:28938"/>
        <dbReference type="ChEBI" id="CHEBI:57845"/>
        <dbReference type="ChEBI" id="CHEBI:58126"/>
        <dbReference type="EC" id="2.5.1.61"/>
    </reaction>
</comment>
<evidence type="ECO:0000313" key="11">
    <source>
        <dbReference type="EMBL" id="KAB7663057.1"/>
    </source>
</evidence>
<comment type="pathway">
    <text evidence="2">Porphyrin-containing compound metabolism; protoporphyrin-IX biosynthesis; coproporphyrinogen-III from 5-aminolevulinate: step 2/4.</text>
</comment>
<dbReference type="PIRSF" id="PIRSF001438">
    <property type="entry name" value="4pyrrol_synth_OHMeBilane_synth"/>
    <property type="match status" value="1"/>
</dbReference>
<evidence type="ECO:0000259" key="10">
    <source>
        <dbReference type="Pfam" id="PF03900"/>
    </source>
</evidence>
<accession>A0A6I1ER57</accession>
<dbReference type="InterPro" id="IPR000860">
    <property type="entry name" value="HemC"/>
</dbReference>
<comment type="subunit">
    <text evidence="4 8">Monomer.</text>
</comment>
<dbReference type="PROSITE" id="PS00533">
    <property type="entry name" value="PORPHOBILINOGEN_DEAM"/>
    <property type="match status" value="1"/>
</dbReference>